<keyword evidence="1" id="KW-0812">Transmembrane</keyword>
<organism evidence="2 3">
    <name type="scientific">Piromyces finnis</name>
    <dbReference type="NCBI Taxonomy" id="1754191"/>
    <lineage>
        <taxon>Eukaryota</taxon>
        <taxon>Fungi</taxon>
        <taxon>Fungi incertae sedis</taxon>
        <taxon>Chytridiomycota</taxon>
        <taxon>Chytridiomycota incertae sedis</taxon>
        <taxon>Neocallimastigomycetes</taxon>
        <taxon>Neocallimastigales</taxon>
        <taxon>Neocallimastigaceae</taxon>
        <taxon>Piromyces</taxon>
    </lineage>
</organism>
<sequence length="281" mass="32562">MKYKNKYIKPKYLIFRFFILLCFFNINKTVLSEQIPLFKSLKYRKEDIEALPVFICNNKTDCPFYSSGCINVKPATETTKAINICNMSFICHGNLRCKAYESENHNIFHLDDGNAEIGIAFVNKYTYTKSGGENIENKTILQSCNNKLYKKGFCSTENCKNNDTMCYTGVCNNDVCIKKNSIKDYICRVNYNDINNMKIECKLSNQEPCISNEQCDSNICHPLNYCTSSKSIKPLKKIILKQRFKSGLTFLLYFITFLLVIFSIIQISTKYTSKNKDYKKI</sequence>
<reference evidence="2 3" key="2">
    <citation type="submission" date="2016-08" db="EMBL/GenBank/DDBJ databases">
        <title>Pervasive Adenine N6-methylation of Active Genes in Fungi.</title>
        <authorList>
            <consortium name="DOE Joint Genome Institute"/>
            <person name="Mondo S.J."/>
            <person name="Dannebaum R.O."/>
            <person name="Kuo R.C."/>
            <person name="Labutti K."/>
            <person name="Haridas S."/>
            <person name="Kuo A."/>
            <person name="Salamov A."/>
            <person name="Ahrendt S.R."/>
            <person name="Lipzen A."/>
            <person name="Sullivan W."/>
            <person name="Andreopoulos W.B."/>
            <person name="Clum A."/>
            <person name="Lindquist E."/>
            <person name="Daum C."/>
            <person name="Ramamoorthy G.K."/>
            <person name="Gryganskyi A."/>
            <person name="Culley D."/>
            <person name="Magnuson J.K."/>
            <person name="James T.Y."/>
            <person name="O'Malley M.A."/>
            <person name="Stajich J.E."/>
            <person name="Spatafora J.W."/>
            <person name="Visel A."/>
            <person name="Grigoriev I.V."/>
        </authorList>
    </citation>
    <scope>NUCLEOTIDE SEQUENCE [LARGE SCALE GENOMIC DNA]</scope>
    <source>
        <strain evidence="3">finn</strain>
    </source>
</reference>
<dbReference type="Proteomes" id="UP000193719">
    <property type="component" value="Unassembled WGS sequence"/>
</dbReference>
<gene>
    <name evidence="2" type="ORF">BCR36DRAFT_346546</name>
</gene>
<dbReference type="AlphaFoldDB" id="A0A1Y1VI63"/>
<feature type="transmembrane region" description="Helical" evidence="1">
    <location>
        <begin position="250"/>
        <end position="269"/>
    </location>
</feature>
<dbReference type="EMBL" id="MCFH01000008">
    <property type="protein sequence ID" value="ORX56023.1"/>
    <property type="molecule type" value="Genomic_DNA"/>
</dbReference>
<comment type="caution">
    <text evidence="2">The sequence shown here is derived from an EMBL/GenBank/DDBJ whole genome shotgun (WGS) entry which is preliminary data.</text>
</comment>
<evidence type="ECO:0000256" key="1">
    <source>
        <dbReference type="SAM" id="Phobius"/>
    </source>
</evidence>
<keyword evidence="3" id="KW-1185">Reference proteome</keyword>
<reference evidence="2 3" key="1">
    <citation type="submission" date="2016-08" db="EMBL/GenBank/DDBJ databases">
        <title>Genomes of anaerobic fungi encode conserved fungal cellulosomes for biomass hydrolysis.</title>
        <authorList>
            <consortium name="DOE Joint Genome Institute"/>
            <person name="Haitjema C.H."/>
            <person name="Gilmore S.P."/>
            <person name="Henske J.K."/>
            <person name="Solomon K.V."/>
            <person name="De Groot R."/>
            <person name="Kuo A."/>
            <person name="Mondo S.J."/>
            <person name="Salamov A.A."/>
            <person name="Labutti K."/>
            <person name="Zhao Z."/>
            <person name="Chiniquy J."/>
            <person name="Barry K."/>
            <person name="Brewer H.M."/>
            <person name="Purvine S.O."/>
            <person name="Wright A.T."/>
            <person name="Boxma B."/>
            <person name="Van Alen T."/>
            <person name="Hackstein J.H."/>
            <person name="Baker S.E."/>
            <person name="Grigoriev I.V."/>
            <person name="O'Malley M.A."/>
        </authorList>
    </citation>
    <scope>NUCLEOTIDE SEQUENCE [LARGE SCALE GENOMIC DNA]</scope>
    <source>
        <strain evidence="3">finn</strain>
    </source>
</reference>
<keyword evidence="1" id="KW-0472">Membrane</keyword>
<proteinExistence type="predicted"/>
<accession>A0A1Y1VI63</accession>
<name>A0A1Y1VI63_9FUNG</name>
<dbReference type="OrthoDB" id="10639999at2759"/>
<evidence type="ECO:0000313" key="2">
    <source>
        <dbReference type="EMBL" id="ORX56023.1"/>
    </source>
</evidence>
<protein>
    <submittedName>
        <fullName evidence="2">Uncharacterized protein</fullName>
    </submittedName>
</protein>
<evidence type="ECO:0000313" key="3">
    <source>
        <dbReference type="Proteomes" id="UP000193719"/>
    </source>
</evidence>
<keyword evidence="1" id="KW-1133">Transmembrane helix</keyword>